<feature type="domain" description="HTH araC/xylS-type" evidence="4">
    <location>
        <begin position="167"/>
        <end position="265"/>
    </location>
</feature>
<dbReference type="SUPFAM" id="SSF46689">
    <property type="entry name" value="Homeodomain-like"/>
    <property type="match status" value="1"/>
</dbReference>
<dbReference type="KEGG" id="pbj:VN24_11805"/>
<dbReference type="InterPro" id="IPR018062">
    <property type="entry name" value="HTH_AraC-typ_CS"/>
</dbReference>
<dbReference type="OrthoDB" id="323290at2"/>
<dbReference type="InterPro" id="IPR018060">
    <property type="entry name" value="HTH_AraC"/>
</dbReference>
<dbReference type="SMART" id="SM00342">
    <property type="entry name" value="HTH_ARAC"/>
    <property type="match status" value="1"/>
</dbReference>
<evidence type="ECO:0000259" key="4">
    <source>
        <dbReference type="PROSITE" id="PS01124"/>
    </source>
</evidence>
<dbReference type="Pfam" id="PF20240">
    <property type="entry name" value="DUF6597"/>
    <property type="match status" value="1"/>
</dbReference>
<dbReference type="PROSITE" id="PS00041">
    <property type="entry name" value="HTH_ARAC_FAMILY_1"/>
    <property type="match status" value="1"/>
</dbReference>
<dbReference type="InterPro" id="IPR050204">
    <property type="entry name" value="AraC_XylS_family_regulators"/>
</dbReference>
<name>A0A0D5NIF1_9BACL</name>
<reference evidence="6" key="2">
    <citation type="submission" date="2015-03" db="EMBL/GenBank/DDBJ databases">
        <title>Genome sequence of Paenibacillus beijingensis strain DSM 24997T.</title>
        <authorList>
            <person name="Kwak Y."/>
            <person name="Shin J.-H."/>
        </authorList>
    </citation>
    <scope>NUCLEOTIDE SEQUENCE [LARGE SCALE GENOMIC DNA]</scope>
    <source>
        <strain evidence="6">DSM 24997</strain>
    </source>
</reference>
<gene>
    <name evidence="5" type="ORF">VN24_11805</name>
</gene>
<evidence type="ECO:0000256" key="3">
    <source>
        <dbReference type="ARBA" id="ARBA00023163"/>
    </source>
</evidence>
<keyword evidence="6" id="KW-1185">Reference proteome</keyword>
<dbReference type="Pfam" id="PF12833">
    <property type="entry name" value="HTH_18"/>
    <property type="match status" value="1"/>
</dbReference>
<keyword evidence="2" id="KW-0238">DNA-binding</keyword>
<dbReference type="PANTHER" id="PTHR46796:SF13">
    <property type="entry name" value="HTH-TYPE TRANSCRIPTIONAL ACTIVATOR RHAS"/>
    <property type="match status" value="1"/>
</dbReference>
<sequence>MSLQSHTRSMGVLNLKEGETKFQLARYAPSEDLAGFVKHFWLVSWDLSGQPPYVQDVVPNPCVNLIFESGKTAVYGVAKSKQSQTIQGKGRVFGVKFKPGGFYPFVKWPVSRLTGSPVGIAGIFGAEGGRLEHSILSQDDPGTMVELADAFLRRHLPAPDETVVLINRMIDLISDEDELTKVEQLVDRFGMNKRKLQRLFNQYVGVSPKWVIKLYRIQNAAEAIDGGRQIGFAKLSAELGYYDQSHFIRDFKSIVGKTPDEYMKLH</sequence>
<dbReference type="PANTHER" id="PTHR46796">
    <property type="entry name" value="HTH-TYPE TRANSCRIPTIONAL ACTIVATOR RHAS-RELATED"/>
    <property type="match status" value="1"/>
</dbReference>
<dbReference type="InterPro" id="IPR046532">
    <property type="entry name" value="DUF6597"/>
</dbReference>
<dbReference type="Gene3D" id="1.10.10.60">
    <property type="entry name" value="Homeodomain-like"/>
    <property type="match status" value="1"/>
</dbReference>
<reference evidence="5 6" key="1">
    <citation type="journal article" date="2015" name="J. Biotechnol.">
        <title>Complete genome sequence of Paenibacillus beijingensis 7188(T) (=DSM 24997(T)), a novel rhizobacterium from jujube garden soil.</title>
        <authorList>
            <person name="Kwak Y."/>
            <person name="Shin J.H."/>
        </authorList>
    </citation>
    <scope>NUCLEOTIDE SEQUENCE [LARGE SCALE GENOMIC DNA]</scope>
    <source>
        <strain evidence="5 6">DSM 24997</strain>
    </source>
</reference>
<dbReference type="InterPro" id="IPR009057">
    <property type="entry name" value="Homeodomain-like_sf"/>
</dbReference>
<dbReference type="EMBL" id="CP011058">
    <property type="protein sequence ID" value="AJY75139.1"/>
    <property type="molecule type" value="Genomic_DNA"/>
</dbReference>
<evidence type="ECO:0000313" key="6">
    <source>
        <dbReference type="Proteomes" id="UP000032633"/>
    </source>
</evidence>
<keyword evidence="3" id="KW-0804">Transcription</keyword>
<dbReference type="GO" id="GO:0043565">
    <property type="term" value="F:sequence-specific DNA binding"/>
    <property type="evidence" value="ECO:0007669"/>
    <property type="project" value="InterPro"/>
</dbReference>
<evidence type="ECO:0000256" key="1">
    <source>
        <dbReference type="ARBA" id="ARBA00023015"/>
    </source>
</evidence>
<protein>
    <submittedName>
        <fullName evidence="5">AraC family transcriptional regulator</fullName>
    </submittedName>
</protein>
<keyword evidence="1" id="KW-0805">Transcription regulation</keyword>
<dbReference type="PROSITE" id="PS01124">
    <property type="entry name" value="HTH_ARAC_FAMILY_2"/>
    <property type="match status" value="1"/>
</dbReference>
<dbReference type="RefSeq" id="WP_045670572.1">
    <property type="nucleotide sequence ID" value="NZ_CP011058.1"/>
</dbReference>
<dbReference type="GO" id="GO:0003700">
    <property type="term" value="F:DNA-binding transcription factor activity"/>
    <property type="evidence" value="ECO:0007669"/>
    <property type="project" value="InterPro"/>
</dbReference>
<accession>A0A0D5NIF1</accession>
<dbReference type="AlphaFoldDB" id="A0A0D5NIF1"/>
<dbReference type="PATRIC" id="fig|1126833.4.peg.2581"/>
<dbReference type="STRING" id="1126833.VN24_11805"/>
<organism evidence="5 6">
    <name type="scientific">Paenibacillus beijingensis</name>
    <dbReference type="NCBI Taxonomy" id="1126833"/>
    <lineage>
        <taxon>Bacteria</taxon>
        <taxon>Bacillati</taxon>
        <taxon>Bacillota</taxon>
        <taxon>Bacilli</taxon>
        <taxon>Bacillales</taxon>
        <taxon>Paenibacillaceae</taxon>
        <taxon>Paenibacillus</taxon>
    </lineage>
</organism>
<dbReference type="Proteomes" id="UP000032633">
    <property type="component" value="Chromosome"/>
</dbReference>
<evidence type="ECO:0000256" key="2">
    <source>
        <dbReference type="ARBA" id="ARBA00023125"/>
    </source>
</evidence>
<proteinExistence type="predicted"/>
<dbReference type="HOGENOM" id="CLU_066193_5_0_9"/>
<evidence type="ECO:0000313" key="5">
    <source>
        <dbReference type="EMBL" id="AJY75139.1"/>
    </source>
</evidence>